<keyword evidence="5" id="KW-1185">Reference proteome</keyword>
<keyword evidence="2" id="KW-0472">Membrane</keyword>
<dbReference type="Gene3D" id="3.90.1580.10">
    <property type="entry name" value="paralog of FGE (formylglycine-generating enzyme)"/>
    <property type="match status" value="1"/>
</dbReference>
<evidence type="ECO:0000313" key="4">
    <source>
        <dbReference type="EMBL" id="QUV95620.1"/>
    </source>
</evidence>
<dbReference type="InterPro" id="IPR051043">
    <property type="entry name" value="Sulfatase_Mod_Factor_Kinase"/>
</dbReference>
<dbReference type="SUPFAM" id="SSF56436">
    <property type="entry name" value="C-type lectin-like"/>
    <property type="match status" value="1"/>
</dbReference>
<reference evidence="4 5" key="1">
    <citation type="submission" date="2021-03" db="EMBL/GenBank/DDBJ databases">
        <title>Genomic and phenotypic characterization of Chloracidobacterium isolates provides evidence for multiple species.</title>
        <authorList>
            <person name="Saini M.K."/>
            <person name="Costas A.M.G."/>
            <person name="Tank M."/>
            <person name="Bryant D.A."/>
        </authorList>
    </citation>
    <scope>NUCLEOTIDE SEQUENCE [LARGE SCALE GENOMIC DNA]</scope>
    <source>
        <strain evidence="4 5">N</strain>
    </source>
</reference>
<evidence type="ECO:0000313" key="5">
    <source>
        <dbReference type="Proteomes" id="UP000677668"/>
    </source>
</evidence>
<proteinExistence type="predicted"/>
<accession>A0ABX8B3Q1</accession>
<organism evidence="4 5">
    <name type="scientific">Chloracidobacterium sp. N</name>
    <dbReference type="NCBI Taxonomy" id="2821540"/>
    <lineage>
        <taxon>Bacteria</taxon>
        <taxon>Pseudomonadati</taxon>
        <taxon>Acidobacteriota</taxon>
        <taxon>Terriglobia</taxon>
        <taxon>Terriglobales</taxon>
        <taxon>Acidobacteriaceae</taxon>
        <taxon>Chloracidobacterium</taxon>
        <taxon>Chloracidobacterium aggregatum</taxon>
    </lineage>
</organism>
<dbReference type="Pfam" id="PF03781">
    <property type="entry name" value="FGE-sulfatase"/>
    <property type="match status" value="1"/>
</dbReference>
<protein>
    <submittedName>
        <fullName evidence="4">Formylglycine-generating enzyme family protein</fullName>
    </submittedName>
</protein>
<dbReference type="PANTHER" id="PTHR23150:SF19">
    <property type="entry name" value="FORMYLGLYCINE-GENERATING ENZYME"/>
    <property type="match status" value="1"/>
</dbReference>
<evidence type="ECO:0000259" key="3">
    <source>
        <dbReference type="Pfam" id="PF03781"/>
    </source>
</evidence>
<dbReference type="PANTHER" id="PTHR23150">
    <property type="entry name" value="SULFATASE MODIFYING FACTOR 1, 2"/>
    <property type="match status" value="1"/>
</dbReference>
<feature type="region of interest" description="Disordered" evidence="1">
    <location>
        <begin position="240"/>
        <end position="269"/>
    </location>
</feature>
<dbReference type="InterPro" id="IPR042095">
    <property type="entry name" value="SUMF_sf"/>
</dbReference>
<dbReference type="RefSeq" id="WP_211423836.1">
    <property type="nucleotide sequence ID" value="NZ_CP072643.1"/>
</dbReference>
<gene>
    <name evidence="4" type="ORF">J8C05_12365</name>
</gene>
<dbReference type="InterPro" id="IPR005532">
    <property type="entry name" value="SUMF_dom"/>
</dbReference>
<keyword evidence="2" id="KW-1133">Transmembrane helix</keyword>
<dbReference type="InterPro" id="IPR016187">
    <property type="entry name" value="CTDL_fold"/>
</dbReference>
<sequence length="453" mass="50021">MTSLRSISRRSAFPHALHGRRGITVPLALGAVLTVVLSLATPVGWTAASQEISTRVGTTQPVRVVRVTPKRVATVIRLSEEDREWNAIRNSTDPQAFKTFLAKYGSGSKYGRLAEQLAENAEIERLRGRDKQNTDAALILRELAFDEFQTVDLTPEGNLVNPRILKSEVVAIELDLEKGIALELVRIPGGEFRMGSPESEAGRLPNEKLHEVAVPEFYLGRYEVTRRQWAFVAALPKVRDDLPPNPSQPEAPRGRRSPRAPQNNDNTDMLPVENVTWSQAVEFCRRLEKITGKRFRLPTEAEWEYACRAGSTKPFAFGDTLTTRVANINGEVPYGAAKVTLTAGRLLPVGSLGIANAFGLFDMHGNVWEWCQDAFVEDYDNAPTDGSAYDVVNPIYRVRRGGSSTYKAELCRCGMRGRAEPERIGPCITCTGGTGLRVAILAEDLKLTDDDAE</sequence>
<name>A0ABX8B3Q1_9BACT</name>
<feature type="transmembrane region" description="Helical" evidence="2">
    <location>
        <begin position="21"/>
        <end position="45"/>
    </location>
</feature>
<evidence type="ECO:0000256" key="1">
    <source>
        <dbReference type="SAM" id="MobiDB-lite"/>
    </source>
</evidence>
<keyword evidence="2" id="KW-0812">Transmembrane</keyword>
<evidence type="ECO:0000256" key="2">
    <source>
        <dbReference type="SAM" id="Phobius"/>
    </source>
</evidence>
<dbReference type="EMBL" id="CP072643">
    <property type="protein sequence ID" value="QUV95620.1"/>
    <property type="molecule type" value="Genomic_DNA"/>
</dbReference>
<dbReference type="Proteomes" id="UP000677668">
    <property type="component" value="Chromosome 2"/>
</dbReference>
<feature type="domain" description="Sulfatase-modifying factor enzyme-like" evidence="3">
    <location>
        <begin position="183"/>
        <end position="423"/>
    </location>
</feature>